<evidence type="ECO:0000259" key="2">
    <source>
        <dbReference type="Pfam" id="PF22725"/>
    </source>
</evidence>
<gene>
    <name evidence="3" type="ORF">E0H75_31800</name>
</gene>
<accession>A0A4R0JK37</accession>
<organism evidence="3 4">
    <name type="scientific">Kribbella capetownensis</name>
    <dbReference type="NCBI Taxonomy" id="1572659"/>
    <lineage>
        <taxon>Bacteria</taxon>
        <taxon>Bacillati</taxon>
        <taxon>Actinomycetota</taxon>
        <taxon>Actinomycetes</taxon>
        <taxon>Propionibacteriales</taxon>
        <taxon>Kribbellaceae</taxon>
        <taxon>Kribbella</taxon>
    </lineage>
</organism>
<sequence length="328" mass="35872">MTVRVAVVGAGGWGRQHARIFSGRSDCELVAIAARTPTSAAERAAEYRTAPYTDLGAMLKETRPDLVTLCLPNEGHFEPTLSLIEAGANLLVEKPLVFDLTEADELLRRAEDRGIFFGINFNHRYAEPVVRAQRAIQDGVLGDLLFLTWRFGGEANYGESPHANLIETQCHGFDMLEHLGGPIRSIAAQMTRKTYGAYSTVALALGFENDAVGTILGSYDSSYAYPDTHLVEVNGTAGRLTIHDTVRRFTLSRAGDETTSVWEAGYFNDEARSFHSTFDRHVDHIITALQTGAPPPIPATAGRRALQLAQTAITSFERGTRVDAEEFA</sequence>
<dbReference type="PANTHER" id="PTHR43377:SF1">
    <property type="entry name" value="BILIVERDIN REDUCTASE A"/>
    <property type="match status" value="1"/>
</dbReference>
<dbReference type="Gene3D" id="3.40.50.720">
    <property type="entry name" value="NAD(P)-binding Rossmann-like Domain"/>
    <property type="match status" value="1"/>
</dbReference>
<dbReference type="InterPro" id="IPR036291">
    <property type="entry name" value="NAD(P)-bd_dom_sf"/>
</dbReference>
<comment type="caution">
    <text evidence="3">The sequence shown here is derived from an EMBL/GenBank/DDBJ whole genome shotgun (WGS) entry which is preliminary data.</text>
</comment>
<dbReference type="Proteomes" id="UP000293342">
    <property type="component" value="Unassembled WGS sequence"/>
</dbReference>
<dbReference type="InterPro" id="IPR055170">
    <property type="entry name" value="GFO_IDH_MocA-like_dom"/>
</dbReference>
<keyword evidence="4" id="KW-1185">Reference proteome</keyword>
<dbReference type="AlphaFoldDB" id="A0A4R0JK37"/>
<dbReference type="Pfam" id="PF22725">
    <property type="entry name" value="GFO_IDH_MocA_C3"/>
    <property type="match status" value="1"/>
</dbReference>
<feature type="domain" description="GFO/IDH/MocA-like oxidoreductase" evidence="2">
    <location>
        <begin position="130"/>
        <end position="240"/>
    </location>
</feature>
<dbReference type="SUPFAM" id="SSF55347">
    <property type="entry name" value="Glyceraldehyde-3-phosphate dehydrogenase-like, C-terminal domain"/>
    <property type="match status" value="1"/>
</dbReference>
<evidence type="ECO:0000313" key="3">
    <source>
        <dbReference type="EMBL" id="TCC45098.1"/>
    </source>
</evidence>
<dbReference type="EMBL" id="SJKD01000008">
    <property type="protein sequence ID" value="TCC45098.1"/>
    <property type="molecule type" value="Genomic_DNA"/>
</dbReference>
<dbReference type="Pfam" id="PF01408">
    <property type="entry name" value="GFO_IDH_MocA"/>
    <property type="match status" value="1"/>
</dbReference>
<reference evidence="3 4" key="1">
    <citation type="submission" date="2019-02" db="EMBL/GenBank/DDBJ databases">
        <title>Kribbella capetownensis sp. nov. and Kribbella speibonae sp. nov., isolated from soil.</title>
        <authorList>
            <person name="Curtis S.M."/>
            <person name="Norton I."/>
            <person name="Everest G.J."/>
            <person name="Meyers P.R."/>
        </authorList>
    </citation>
    <scope>NUCLEOTIDE SEQUENCE [LARGE SCALE GENOMIC DNA]</scope>
    <source>
        <strain evidence="3 4">YM53</strain>
    </source>
</reference>
<dbReference type="OrthoDB" id="179913at2"/>
<dbReference type="Gene3D" id="3.30.360.10">
    <property type="entry name" value="Dihydrodipicolinate Reductase, domain 2"/>
    <property type="match status" value="1"/>
</dbReference>
<dbReference type="RefSeq" id="WP_131517401.1">
    <property type="nucleotide sequence ID" value="NZ_SJKD01000008.1"/>
</dbReference>
<dbReference type="PANTHER" id="PTHR43377">
    <property type="entry name" value="BILIVERDIN REDUCTASE A"/>
    <property type="match status" value="1"/>
</dbReference>
<proteinExistence type="predicted"/>
<protein>
    <submittedName>
        <fullName evidence="3">Gfo/Idh/MocA family oxidoreductase</fullName>
    </submittedName>
</protein>
<dbReference type="InterPro" id="IPR000683">
    <property type="entry name" value="Gfo/Idh/MocA-like_OxRdtase_N"/>
</dbReference>
<feature type="domain" description="Gfo/Idh/MocA-like oxidoreductase N-terminal" evidence="1">
    <location>
        <begin position="3"/>
        <end position="119"/>
    </location>
</feature>
<dbReference type="InterPro" id="IPR051450">
    <property type="entry name" value="Gfo/Idh/MocA_Oxidoreductases"/>
</dbReference>
<dbReference type="GO" id="GO:0000166">
    <property type="term" value="F:nucleotide binding"/>
    <property type="evidence" value="ECO:0007669"/>
    <property type="project" value="InterPro"/>
</dbReference>
<dbReference type="SUPFAM" id="SSF51735">
    <property type="entry name" value="NAD(P)-binding Rossmann-fold domains"/>
    <property type="match status" value="1"/>
</dbReference>
<evidence type="ECO:0000259" key="1">
    <source>
        <dbReference type="Pfam" id="PF01408"/>
    </source>
</evidence>
<evidence type="ECO:0000313" key="4">
    <source>
        <dbReference type="Proteomes" id="UP000293342"/>
    </source>
</evidence>
<name>A0A4R0JK37_9ACTN</name>